<protein>
    <submittedName>
        <fullName evidence="2">Uncharacterized protein</fullName>
    </submittedName>
</protein>
<name>A0A0D2BXS1_9EURO</name>
<sequence>MDPWAHLLLACTVLYCDFYGHEALKGLFLGKKSPTKLERFGNTRYNTRKTRDRRPQDPKIRDREDRDIEVRDPTRAGIISTATQGHGPDRCNEINLHISIHTHIHNIASIFA</sequence>
<dbReference type="RefSeq" id="XP_016243331.1">
    <property type="nucleotide sequence ID" value="XM_016398769.1"/>
</dbReference>
<evidence type="ECO:0000256" key="1">
    <source>
        <dbReference type="SAM" id="MobiDB-lite"/>
    </source>
</evidence>
<reference evidence="2 3" key="1">
    <citation type="submission" date="2015-01" db="EMBL/GenBank/DDBJ databases">
        <title>The Genome Sequence of Cladophialophora immunda CBS83496.</title>
        <authorList>
            <consortium name="The Broad Institute Genomics Platform"/>
            <person name="Cuomo C."/>
            <person name="de Hoog S."/>
            <person name="Gorbushina A."/>
            <person name="Stielow B."/>
            <person name="Teixiera M."/>
            <person name="Abouelleil A."/>
            <person name="Chapman S.B."/>
            <person name="Priest M."/>
            <person name="Young S.K."/>
            <person name="Wortman J."/>
            <person name="Nusbaum C."/>
            <person name="Birren B."/>
        </authorList>
    </citation>
    <scope>NUCLEOTIDE SEQUENCE [LARGE SCALE GENOMIC DNA]</scope>
    <source>
        <strain evidence="2 3">CBS 83496</strain>
    </source>
</reference>
<dbReference type="AlphaFoldDB" id="A0A0D2BXS1"/>
<evidence type="ECO:0000313" key="2">
    <source>
        <dbReference type="EMBL" id="KIW23115.1"/>
    </source>
</evidence>
<dbReference type="VEuPathDB" id="FungiDB:PV07_11341"/>
<dbReference type="GeneID" id="27350535"/>
<keyword evidence="3" id="KW-1185">Reference proteome</keyword>
<organism evidence="2 3">
    <name type="scientific">Cladophialophora immunda</name>
    <dbReference type="NCBI Taxonomy" id="569365"/>
    <lineage>
        <taxon>Eukaryota</taxon>
        <taxon>Fungi</taxon>
        <taxon>Dikarya</taxon>
        <taxon>Ascomycota</taxon>
        <taxon>Pezizomycotina</taxon>
        <taxon>Eurotiomycetes</taxon>
        <taxon>Chaetothyriomycetidae</taxon>
        <taxon>Chaetothyriales</taxon>
        <taxon>Herpotrichiellaceae</taxon>
        <taxon>Cladophialophora</taxon>
    </lineage>
</organism>
<dbReference type="EMBL" id="KN847046">
    <property type="protein sequence ID" value="KIW23115.1"/>
    <property type="molecule type" value="Genomic_DNA"/>
</dbReference>
<feature type="compositionally biased region" description="Basic and acidic residues" evidence="1">
    <location>
        <begin position="53"/>
        <end position="74"/>
    </location>
</feature>
<accession>A0A0D2BXS1</accession>
<evidence type="ECO:0000313" key="3">
    <source>
        <dbReference type="Proteomes" id="UP000054466"/>
    </source>
</evidence>
<gene>
    <name evidence="2" type="ORF">PV07_11341</name>
</gene>
<feature type="region of interest" description="Disordered" evidence="1">
    <location>
        <begin position="39"/>
        <end position="86"/>
    </location>
</feature>
<proteinExistence type="predicted"/>
<dbReference type="HOGENOM" id="CLU_2145602_0_0_1"/>
<dbReference type="Proteomes" id="UP000054466">
    <property type="component" value="Unassembled WGS sequence"/>
</dbReference>